<evidence type="ECO:0000313" key="3">
    <source>
        <dbReference type="Proteomes" id="UP001139319"/>
    </source>
</evidence>
<evidence type="ECO:0000313" key="2">
    <source>
        <dbReference type="EMBL" id="MCP8900369.1"/>
    </source>
</evidence>
<comment type="caution">
    <text evidence="2">The sequence shown here is derived from an EMBL/GenBank/DDBJ whole genome shotgun (WGS) entry which is preliminary data.</text>
</comment>
<evidence type="ECO:0000256" key="1">
    <source>
        <dbReference type="SAM" id="Phobius"/>
    </source>
</evidence>
<sequence>MDNTVIFYTQIVSVVVFLLALFGVYRILISQKDATIELLKERVSILKDRLENEGFDPLNEALSKRVTHLNEELGRLNEDKETNRELISKKEAELTQATEFYHRLQDIHMHLSGMSVTYFCPLCEEPTLYMVDAKVGFMGNEEKNFLVKYSCGYSELNKKKASDCKRLTTNKVL</sequence>
<reference evidence="2" key="1">
    <citation type="submission" date="2022-05" db="EMBL/GenBank/DDBJ databases">
        <authorList>
            <person name="Sun H.-N."/>
        </authorList>
    </citation>
    <scope>NUCLEOTIDE SEQUENCE</scope>
    <source>
        <strain evidence="2">HB14</strain>
    </source>
</reference>
<reference evidence="2" key="2">
    <citation type="submission" date="2023-01" db="EMBL/GenBank/DDBJ databases">
        <title>Gilvimarinus xylanilyticus HB14 isolated from Caulerpa lentillifera aquaculture base in Hainan, China.</title>
        <authorList>
            <person name="Zhang Y.-J."/>
        </authorList>
    </citation>
    <scope>NUCLEOTIDE SEQUENCE</scope>
    <source>
        <strain evidence="2">HB14</strain>
    </source>
</reference>
<dbReference type="EMBL" id="JAMFTH010000005">
    <property type="protein sequence ID" value="MCP8900369.1"/>
    <property type="molecule type" value="Genomic_DNA"/>
</dbReference>
<feature type="transmembrane region" description="Helical" evidence="1">
    <location>
        <begin position="6"/>
        <end position="28"/>
    </location>
</feature>
<accession>A0A9X2I0C3</accession>
<proteinExistence type="predicted"/>
<dbReference type="RefSeq" id="WP_253968662.1">
    <property type="nucleotide sequence ID" value="NZ_JAMFTH010000005.1"/>
</dbReference>
<name>A0A9X2I0C3_9GAMM</name>
<protein>
    <submittedName>
        <fullName evidence="2">Uncharacterized protein</fullName>
    </submittedName>
</protein>
<keyword evidence="1" id="KW-0812">Transmembrane</keyword>
<keyword evidence="1" id="KW-0472">Membrane</keyword>
<dbReference type="Proteomes" id="UP001139319">
    <property type="component" value="Unassembled WGS sequence"/>
</dbReference>
<organism evidence="2 3">
    <name type="scientific">Gilvimarinus xylanilyticus</name>
    <dbReference type="NCBI Taxonomy" id="2944139"/>
    <lineage>
        <taxon>Bacteria</taxon>
        <taxon>Pseudomonadati</taxon>
        <taxon>Pseudomonadota</taxon>
        <taxon>Gammaproteobacteria</taxon>
        <taxon>Cellvibrionales</taxon>
        <taxon>Cellvibrionaceae</taxon>
        <taxon>Gilvimarinus</taxon>
    </lineage>
</organism>
<keyword evidence="3" id="KW-1185">Reference proteome</keyword>
<gene>
    <name evidence="2" type="ORF">M6D89_13775</name>
</gene>
<dbReference type="AlphaFoldDB" id="A0A9X2I0C3"/>
<keyword evidence="1" id="KW-1133">Transmembrane helix</keyword>